<proteinExistence type="predicted"/>
<dbReference type="Proteomes" id="UP000183413">
    <property type="component" value="Unassembled WGS sequence"/>
</dbReference>
<dbReference type="Pfam" id="PF11136">
    <property type="entry name" value="DUF2889"/>
    <property type="match status" value="1"/>
</dbReference>
<keyword evidence="2" id="KW-1185">Reference proteome</keyword>
<name>A0A1I5NH99_9ACTN</name>
<dbReference type="STRING" id="1993.SAMN04489713_112156"/>
<dbReference type="InParanoid" id="A0A1I5NH99"/>
<evidence type="ECO:0000313" key="1">
    <source>
        <dbReference type="EMBL" id="SFP21082.1"/>
    </source>
</evidence>
<dbReference type="AlphaFoldDB" id="A0A1I5NH99"/>
<gene>
    <name evidence="1" type="ORF">SAMN04489713_112156</name>
</gene>
<dbReference type="InterPro" id="IPR021312">
    <property type="entry name" value="DUF2889"/>
</dbReference>
<organism evidence="1 2">
    <name type="scientific">Actinomadura madurae</name>
    <dbReference type="NCBI Taxonomy" id="1993"/>
    <lineage>
        <taxon>Bacteria</taxon>
        <taxon>Bacillati</taxon>
        <taxon>Actinomycetota</taxon>
        <taxon>Actinomycetes</taxon>
        <taxon>Streptosporangiales</taxon>
        <taxon>Thermomonosporaceae</taxon>
        <taxon>Actinomadura</taxon>
    </lineage>
</organism>
<accession>A0A1I5NH99</accession>
<dbReference type="eggNOG" id="ENOG5032UAQ">
    <property type="taxonomic scope" value="Bacteria"/>
</dbReference>
<evidence type="ECO:0000313" key="2">
    <source>
        <dbReference type="Proteomes" id="UP000183413"/>
    </source>
</evidence>
<dbReference type="EMBL" id="FOVH01000012">
    <property type="protein sequence ID" value="SFP21082.1"/>
    <property type="molecule type" value="Genomic_DNA"/>
</dbReference>
<protein>
    <recommendedName>
        <fullName evidence="3">DUF2889 domain-containing protein</fullName>
    </recommendedName>
</protein>
<sequence>MLRPDGVEGPLLLVGSGRDLRTGADGTPVELARAAYTAQVDFTGGWILQELTTAPPRPSLRSLTGEGVGSGFRARVLAADPDLPSLLHQLMDDVPVTTLVSGHAYMAGRSSDPDGPQELIGRPDFGRDMCAGFADGGTIMNSFDATGRGPLVTGPEALPLATSDPWAWHELPPLPAHGMRRHRRMDVTESGVDVLFRDSYMGADGRETVIHEYTVDVEFDGDRIRSCEATPRALPWVECPAAVASAGRLAGLPLAGLRGHVRRTFTGTSTCTHLNDTLRALEDAPFLRDAIA</sequence>
<dbReference type="RefSeq" id="WP_083598163.1">
    <property type="nucleotide sequence ID" value="NZ_FOVH01000012.1"/>
</dbReference>
<reference evidence="1 2" key="1">
    <citation type="submission" date="2016-10" db="EMBL/GenBank/DDBJ databases">
        <authorList>
            <person name="de Groot N.N."/>
        </authorList>
    </citation>
    <scope>NUCLEOTIDE SEQUENCE [LARGE SCALE GENOMIC DNA]</scope>
    <source>
        <strain evidence="1 2">DSM 43067</strain>
    </source>
</reference>
<evidence type="ECO:0008006" key="3">
    <source>
        <dbReference type="Google" id="ProtNLM"/>
    </source>
</evidence>